<gene>
    <name evidence="1" type="ORF">SEVIR_2G050000v2</name>
</gene>
<evidence type="ECO:0000313" key="1">
    <source>
        <dbReference type="EMBL" id="TKW30622.1"/>
    </source>
</evidence>
<name>A0A4U6VNE8_SETVI</name>
<dbReference type="OMA" id="YKENCPR"/>
<dbReference type="EMBL" id="CM016553">
    <property type="protein sequence ID" value="TKW30622.1"/>
    <property type="molecule type" value="Genomic_DNA"/>
</dbReference>
<dbReference type="Gramene" id="TKW30622">
    <property type="protein sequence ID" value="TKW30622"/>
    <property type="gene ID" value="SEVIR_2G050000v2"/>
</dbReference>
<protein>
    <submittedName>
        <fullName evidence="1">Uncharacterized protein</fullName>
    </submittedName>
</protein>
<keyword evidence="2" id="KW-1185">Reference proteome</keyword>
<dbReference type="AlphaFoldDB" id="A0A4U6VNE8"/>
<proteinExistence type="predicted"/>
<evidence type="ECO:0000313" key="2">
    <source>
        <dbReference type="Proteomes" id="UP000298652"/>
    </source>
</evidence>
<accession>A0A4U6VNE8</accession>
<organism evidence="1 2">
    <name type="scientific">Setaria viridis</name>
    <name type="common">Green bristlegrass</name>
    <name type="synonym">Setaria italica subsp. viridis</name>
    <dbReference type="NCBI Taxonomy" id="4556"/>
    <lineage>
        <taxon>Eukaryota</taxon>
        <taxon>Viridiplantae</taxon>
        <taxon>Streptophyta</taxon>
        <taxon>Embryophyta</taxon>
        <taxon>Tracheophyta</taxon>
        <taxon>Spermatophyta</taxon>
        <taxon>Magnoliopsida</taxon>
        <taxon>Liliopsida</taxon>
        <taxon>Poales</taxon>
        <taxon>Poaceae</taxon>
        <taxon>PACMAD clade</taxon>
        <taxon>Panicoideae</taxon>
        <taxon>Panicodae</taxon>
        <taxon>Paniceae</taxon>
        <taxon>Cenchrinae</taxon>
        <taxon>Setaria</taxon>
    </lineage>
</organism>
<dbReference type="Proteomes" id="UP000298652">
    <property type="component" value="Chromosome 2"/>
</dbReference>
<reference evidence="1" key="1">
    <citation type="submission" date="2019-03" db="EMBL/GenBank/DDBJ databases">
        <title>WGS assembly of Setaria viridis.</title>
        <authorList>
            <person name="Huang P."/>
            <person name="Jenkins J."/>
            <person name="Grimwood J."/>
            <person name="Barry K."/>
            <person name="Healey A."/>
            <person name="Mamidi S."/>
            <person name="Sreedasyam A."/>
            <person name="Shu S."/>
            <person name="Feldman M."/>
            <person name="Wu J."/>
            <person name="Yu Y."/>
            <person name="Chen C."/>
            <person name="Johnson J."/>
            <person name="Rokhsar D."/>
            <person name="Baxter I."/>
            <person name="Schmutz J."/>
            <person name="Brutnell T."/>
            <person name="Kellogg E."/>
        </authorList>
    </citation>
    <scope>NUCLEOTIDE SEQUENCE [LARGE SCALE GENOMIC DNA]</scope>
</reference>
<sequence length="168" mass="19373">MRFNVGAKGFTLYRRTEFGIVDVREGLVVKDTSLYRNSRTSFVPSLKGQGLLTWPTYKENCPRILRLLASLHEALRKYKERCLKDGFFYLVPSPHKYAISARSPLFSMSRSEAIKKRSCFRGKHERIYSVEDDSNLCFYNRLSLYDSIFTRIKQSGVAPKSVTVQGLV</sequence>